<dbReference type="Gene3D" id="3.40.630.30">
    <property type="match status" value="1"/>
</dbReference>
<keyword evidence="2" id="KW-1185">Reference proteome</keyword>
<reference evidence="1 2" key="1">
    <citation type="submission" date="2018-08" db="EMBL/GenBank/DDBJ databases">
        <title>Complete genome sequence of type strain Thalassospira indica MCCC 1A01103T, isolated from isolated from deep seawater of the Indian Ocean.</title>
        <authorList>
            <person name="Liu Y."/>
        </authorList>
    </citation>
    <scope>NUCLEOTIDE SEQUENCE [LARGE SCALE GENOMIC DNA]</scope>
    <source>
        <strain evidence="1 2">PB8BT</strain>
    </source>
</reference>
<proteinExistence type="predicted"/>
<evidence type="ECO:0000313" key="2">
    <source>
        <dbReference type="Proteomes" id="UP000256971"/>
    </source>
</evidence>
<protein>
    <submittedName>
        <fullName evidence="1">GNAT family N-acetyltransferase</fullName>
    </submittedName>
</protein>
<dbReference type="EMBL" id="CP031555">
    <property type="protein sequence ID" value="AXO16662.1"/>
    <property type="molecule type" value="Genomic_DNA"/>
</dbReference>
<name>A0ABM6Y584_9PROT</name>
<organism evidence="1 2">
    <name type="scientific">Thalassospira indica</name>
    <dbReference type="NCBI Taxonomy" id="1891279"/>
    <lineage>
        <taxon>Bacteria</taxon>
        <taxon>Pseudomonadati</taxon>
        <taxon>Pseudomonadota</taxon>
        <taxon>Alphaproteobacteria</taxon>
        <taxon>Rhodospirillales</taxon>
        <taxon>Thalassospiraceae</taxon>
        <taxon>Thalassospira</taxon>
    </lineage>
</organism>
<gene>
    <name evidence="1" type="ORF">DY252_01415</name>
</gene>
<dbReference type="SUPFAM" id="SSF55729">
    <property type="entry name" value="Acyl-CoA N-acyltransferases (Nat)"/>
    <property type="match status" value="1"/>
</dbReference>
<evidence type="ECO:0000313" key="1">
    <source>
        <dbReference type="EMBL" id="AXO16662.1"/>
    </source>
</evidence>
<dbReference type="Proteomes" id="UP000256971">
    <property type="component" value="Chromosome"/>
</dbReference>
<accession>A0ABM6Y584</accession>
<dbReference type="InterPro" id="IPR016181">
    <property type="entry name" value="Acyl_CoA_acyltransferase"/>
</dbReference>
<sequence length="136" mass="15476">MSDPRMAEHMPLLNGPWDQDDVARFIAAKKGCWQRDGLGHWAIFYDGTYVGWGGFQKEGDDWDYGLVLRPECFGLGMAITHKALEFARSDPRIASVTFLLPPTRTKLGALKRMGVVFEKAVNYESETFLRFRLQTS</sequence>